<dbReference type="Gene3D" id="1.20.1280.50">
    <property type="match status" value="1"/>
</dbReference>
<dbReference type="GO" id="GO:0016567">
    <property type="term" value="P:protein ubiquitination"/>
    <property type="evidence" value="ECO:0007669"/>
    <property type="project" value="UniProtKB-UniPathway"/>
</dbReference>
<dbReference type="PROSITE" id="PS50181">
    <property type="entry name" value="FBOX"/>
    <property type="match status" value="1"/>
</dbReference>
<evidence type="ECO:0000256" key="1">
    <source>
        <dbReference type="ARBA" id="ARBA00004496"/>
    </source>
</evidence>
<evidence type="ECO:0000313" key="9">
    <source>
        <dbReference type="EMBL" id="EAU90501.1"/>
    </source>
</evidence>
<keyword evidence="6" id="KW-0802">TPR repeat</keyword>
<dbReference type="InterPro" id="IPR036181">
    <property type="entry name" value="MIT_dom_sf"/>
</dbReference>
<dbReference type="Gene3D" id="1.20.58.80">
    <property type="entry name" value="Phosphotransferase system, lactose/cellobiose-type IIA subunit"/>
    <property type="match status" value="1"/>
</dbReference>
<dbReference type="AlphaFoldDB" id="A8N910"/>
<keyword evidence="10" id="KW-1185">Reference proteome</keyword>
<sequence length="523" mass="59002">MVLSAQGSRAPGPNPKEPEDSEELARFRAEWRAELARRKAAEQSEQKGKQPEETQGQAEAKLSTRNANHRPPIRALTTGAHVPGGSAQKQQVLPLHPAIQDGKLASALGKSSTLSAALQVYKQAVQHEQRQDLDTALILYRQAFRLDPHVDRAYHREELLQAKLQEYKEKATVHLPPSEAAEVKQLVSGLQQLALKTTTDDRQRALTGSLAKITAGFPSDIQFEPEDEKQPVHLNILPPEMLFAILRNLDVTSLERFATVSRKARLLTLDPVYWSDLVTKTYKPPQLQNIEDLLPVIEKYNSDFRRVYIEHPRIRMDGVYIATCHYVRAGISEDAWMSRSHLITYHRYLRFYPNGQVLSLLANEQLSPQDVIPMLKPTLRMKGFFIGNWYLEGTTLNIVNLLDASGRYALPDWDLLDAEPFISRNYRTPPAPSIPDSGQPGVSTNSTFAAMGSSAPNAATTASQASRYIFDMTLEVRSKPLGRWNRLEIRSYDSINLETGDVSPFPLKNERPFWFSKVRSYSH</sequence>
<feature type="region of interest" description="Disordered" evidence="7">
    <location>
        <begin position="1"/>
        <end position="72"/>
    </location>
</feature>
<feature type="compositionally biased region" description="Basic and acidic residues" evidence="7">
    <location>
        <begin position="23"/>
        <end position="52"/>
    </location>
</feature>
<dbReference type="GO" id="GO:0005737">
    <property type="term" value="C:cytoplasm"/>
    <property type="evidence" value="ECO:0007669"/>
    <property type="project" value="UniProtKB-SubCell"/>
</dbReference>
<evidence type="ECO:0000256" key="3">
    <source>
        <dbReference type="ARBA" id="ARBA00019775"/>
    </source>
</evidence>
<dbReference type="VEuPathDB" id="FungiDB:CC1G_00885"/>
<dbReference type="UniPathway" id="UPA00143"/>
<dbReference type="GO" id="GO:0019005">
    <property type="term" value="C:SCF ubiquitin ligase complex"/>
    <property type="evidence" value="ECO:0007669"/>
    <property type="project" value="TreeGrafter"/>
</dbReference>
<dbReference type="GeneID" id="6007809"/>
<proteinExistence type="predicted"/>
<evidence type="ECO:0000256" key="6">
    <source>
        <dbReference type="ARBA" id="ARBA00022803"/>
    </source>
</evidence>
<dbReference type="OMA" id="RWNRLDF"/>
<dbReference type="KEGG" id="cci:CC1G_00885"/>
<dbReference type="PANTHER" id="PTHR12874">
    <property type="entry name" value="F-BOX ONLY PROTEIN 48-RELATED"/>
    <property type="match status" value="1"/>
</dbReference>
<organism evidence="9 10">
    <name type="scientific">Coprinopsis cinerea (strain Okayama-7 / 130 / ATCC MYA-4618 / FGSC 9003)</name>
    <name type="common">Inky cap fungus</name>
    <name type="synonym">Hormographiella aspergillata</name>
    <dbReference type="NCBI Taxonomy" id="240176"/>
    <lineage>
        <taxon>Eukaryota</taxon>
        <taxon>Fungi</taxon>
        <taxon>Dikarya</taxon>
        <taxon>Basidiomycota</taxon>
        <taxon>Agaricomycotina</taxon>
        <taxon>Agaricomycetes</taxon>
        <taxon>Agaricomycetidae</taxon>
        <taxon>Agaricales</taxon>
        <taxon>Agaricineae</taxon>
        <taxon>Psathyrellaceae</taxon>
        <taxon>Coprinopsis</taxon>
    </lineage>
</organism>
<evidence type="ECO:0000256" key="5">
    <source>
        <dbReference type="ARBA" id="ARBA00022786"/>
    </source>
</evidence>
<accession>A8N910</accession>
<dbReference type="OrthoDB" id="2117972at2759"/>
<dbReference type="InterPro" id="IPR045464">
    <property type="entry name" value="Hrt3/FBXO9_C"/>
</dbReference>
<dbReference type="InterPro" id="IPR001810">
    <property type="entry name" value="F-box_dom"/>
</dbReference>
<name>A8N910_COPC7</name>
<keyword evidence="5" id="KW-0833">Ubl conjugation pathway</keyword>
<dbReference type="Pfam" id="PF19270">
    <property type="entry name" value="FBO_C"/>
    <property type="match status" value="1"/>
</dbReference>
<dbReference type="Proteomes" id="UP000001861">
    <property type="component" value="Unassembled WGS sequence"/>
</dbReference>
<dbReference type="SUPFAM" id="SSF116846">
    <property type="entry name" value="MIT domain"/>
    <property type="match status" value="1"/>
</dbReference>
<evidence type="ECO:0000313" key="10">
    <source>
        <dbReference type="Proteomes" id="UP000001861"/>
    </source>
</evidence>
<dbReference type="FunCoup" id="A8N910">
    <property type="interactions" value="65"/>
</dbReference>
<evidence type="ECO:0000259" key="8">
    <source>
        <dbReference type="PROSITE" id="PS50181"/>
    </source>
</evidence>
<comment type="subcellular location">
    <subcellularLocation>
        <location evidence="1">Cytoplasm</location>
    </subcellularLocation>
</comment>
<evidence type="ECO:0000256" key="2">
    <source>
        <dbReference type="ARBA" id="ARBA00004906"/>
    </source>
</evidence>
<evidence type="ECO:0000256" key="4">
    <source>
        <dbReference type="ARBA" id="ARBA00022490"/>
    </source>
</evidence>
<dbReference type="GO" id="GO:0031146">
    <property type="term" value="P:SCF-dependent proteasomal ubiquitin-dependent protein catabolic process"/>
    <property type="evidence" value="ECO:0007669"/>
    <property type="project" value="TreeGrafter"/>
</dbReference>
<dbReference type="STRING" id="240176.A8N910"/>
<evidence type="ECO:0000256" key="7">
    <source>
        <dbReference type="SAM" id="MobiDB-lite"/>
    </source>
</evidence>
<dbReference type="InParanoid" id="A8N910"/>
<feature type="domain" description="F-box" evidence="8">
    <location>
        <begin position="231"/>
        <end position="277"/>
    </location>
</feature>
<dbReference type="EMBL" id="AACS02000007">
    <property type="protein sequence ID" value="EAU90501.1"/>
    <property type="molecule type" value="Genomic_DNA"/>
</dbReference>
<keyword evidence="4" id="KW-0963">Cytoplasm</keyword>
<dbReference type="PANTHER" id="PTHR12874:SF9">
    <property type="entry name" value="F-BOX ONLY PROTEIN 48"/>
    <property type="match status" value="1"/>
</dbReference>
<comment type="caution">
    <text evidence="9">The sequence shown here is derived from an EMBL/GenBank/DDBJ whole genome shotgun (WGS) entry which is preliminary data.</text>
</comment>
<gene>
    <name evidence="9" type="ORF">CC1G_00885</name>
</gene>
<dbReference type="RefSeq" id="XP_001831338.1">
    <property type="nucleotide sequence ID" value="XM_001831286.2"/>
</dbReference>
<reference evidence="9 10" key="1">
    <citation type="journal article" date="2010" name="Proc. Natl. Acad. Sci. U.S.A.">
        <title>Insights into evolution of multicellular fungi from the assembled chromosomes of the mushroom Coprinopsis cinerea (Coprinus cinereus).</title>
        <authorList>
            <person name="Stajich J.E."/>
            <person name="Wilke S.K."/>
            <person name="Ahren D."/>
            <person name="Au C.H."/>
            <person name="Birren B.W."/>
            <person name="Borodovsky M."/>
            <person name="Burns C."/>
            <person name="Canback B."/>
            <person name="Casselton L.A."/>
            <person name="Cheng C.K."/>
            <person name="Deng J."/>
            <person name="Dietrich F.S."/>
            <person name="Fargo D.C."/>
            <person name="Farman M.L."/>
            <person name="Gathman A.C."/>
            <person name="Goldberg J."/>
            <person name="Guigo R."/>
            <person name="Hoegger P.J."/>
            <person name="Hooker J.B."/>
            <person name="Huggins A."/>
            <person name="James T.Y."/>
            <person name="Kamada T."/>
            <person name="Kilaru S."/>
            <person name="Kodira C."/>
            <person name="Kues U."/>
            <person name="Kupfer D."/>
            <person name="Kwan H.S."/>
            <person name="Lomsadze A."/>
            <person name="Li W."/>
            <person name="Lilly W.W."/>
            <person name="Ma L.J."/>
            <person name="Mackey A.J."/>
            <person name="Manning G."/>
            <person name="Martin F."/>
            <person name="Muraguchi H."/>
            <person name="Natvig D.O."/>
            <person name="Palmerini H."/>
            <person name="Ramesh M.A."/>
            <person name="Rehmeyer C.J."/>
            <person name="Roe B.A."/>
            <person name="Shenoy N."/>
            <person name="Stanke M."/>
            <person name="Ter-Hovhannisyan V."/>
            <person name="Tunlid A."/>
            <person name="Velagapudi R."/>
            <person name="Vision T.J."/>
            <person name="Zeng Q."/>
            <person name="Zolan M.E."/>
            <person name="Pukkila P.J."/>
        </authorList>
    </citation>
    <scope>NUCLEOTIDE SEQUENCE [LARGE SCALE GENOMIC DNA]</scope>
    <source>
        <strain evidence="10">Okayama-7 / 130 / ATCC MYA-4618 / FGSC 9003</strain>
    </source>
</reference>
<dbReference type="Pfam" id="PF12937">
    <property type="entry name" value="F-box-like"/>
    <property type="match status" value="1"/>
</dbReference>
<dbReference type="SUPFAM" id="SSF81383">
    <property type="entry name" value="F-box domain"/>
    <property type="match status" value="1"/>
</dbReference>
<protein>
    <recommendedName>
        <fullName evidence="3">F-box only protein 9</fullName>
    </recommendedName>
</protein>
<comment type="pathway">
    <text evidence="2">Protein modification; protein ubiquitination.</text>
</comment>
<dbReference type="InterPro" id="IPR036047">
    <property type="entry name" value="F-box-like_dom_sf"/>
</dbReference>
<dbReference type="eggNOG" id="KOG2997">
    <property type="taxonomic scope" value="Eukaryota"/>
</dbReference>